<keyword evidence="4" id="KW-1185">Reference proteome</keyword>
<dbReference type="InterPro" id="IPR038721">
    <property type="entry name" value="IS701-like_DDE_dom"/>
</dbReference>
<dbReference type="EMBL" id="JBHSQO010000045">
    <property type="protein sequence ID" value="MFC6093545.1"/>
    <property type="molecule type" value="Genomic_DNA"/>
</dbReference>
<feature type="domain" description="Transposase IS701-like DDE" evidence="2">
    <location>
        <begin position="24"/>
        <end position="246"/>
    </location>
</feature>
<organism evidence="3 4">
    <name type="scientific">Saccharothrix lopnurensis</name>
    <dbReference type="NCBI Taxonomy" id="1670621"/>
    <lineage>
        <taxon>Bacteria</taxon>
        <taxon>Bacillati</taxon>
        <taxon>Actinomycetota</taxon>
        <taxon>Actinomycetes</taxon>
        <taxon>Pseudonocardiales</taxon>
        <taxon>Pseudonocardiaceae</taxon>
        <taxon>Saccharothrix</taxon>
    </lineage>
</organism>
<accession>A0ABW1PEK6</accession>
<protein>
    <submittedName>
        <fullName evidence="3">IS701 family transposase</fullName>
    </submittedName>
</protein>
<feature type="compositionally biased region" description="Pro residues" evidence="1">
    <location>
        <begin position="288"/>
        <end position="298"/>
    </location>
</feature>
<sequence length="404" mass="45859">MSKDNELPGSAIRDSEYLSLFCQEFFTPLARSDQRRWAESYVRGLIHVPGRKSIRRISDHVVGWRADQCLQQFVNQSPWRWEPVRLGLARHLSSALAPQAWVVREVVFPKNGRNSVGVAKQYVASARRTLNCQKGIAVFLAGREASVPVNWRLMLPRCWDADQKRRSRTHVPEEEQHREWWSYLVEALDEMVDDWGLLPPPVVVDARYEVGVENLVRELGKRGLSYIVRVTPDTPASAGAPRTPERQATAEELVMMSARHGRMTVRWGDRADSPSGSSHFAVATVPGPTGPPRITPGTPYPRPRRVLAEWPSGQVRPSSVWLTNLNASRMTELIGLTRLPDRTGDELERLQEDLGLRHFEGRSFRGWHHHVTLASVAHAYSALSRQRDRHYELSLRPYAAGGVR</sequence>
<dbReference type="InterPro" id="IPR039365">
    <property type="entry name" value="IS701-like"/>
</dbReference>
<name>A0ABW1PEK6_9PSEU</name>
<dbReference type="RefSeq" id="WP_380640851.1">
    <property type="nucleotide sequence ID" value="NZ_JBHSQO010000045.1"/>
</dbReference>
<comment type="caution">
    <text evidence="3">The sequence shown here is derived from an EMBL/GenBank/DDBJ whole genome shotgun (WGS) entry which is preliminary data.</text>
</comment>
<gene>
    <name evidence="3" type="ORF">ACFP3R_30105</name>
</gene>
<dbReference type="PANTHER" id="PTHR33627:SF1">
    <property type="entry name" value="TRANSPOSASE"/>
    <property type="match status" value="1"/>
</dbReference>
<dbReference type="Proteomes" id="UP001596220">
    <property type="component" value="Unassembled WGS sequence"/>
</dbReference>
<dbReference type="NCBIfam" id="NF033540">
    <property type="entry name" value="transpos_IS701"/>
    <property type="match status" value="1"/>
</dbReference>
<dbReference type="Pfam" id="PF13546">
    <property type="entry name" value="DDE_5"/>
    <property type="match status" value="1"/>
</dbReference>
<evidence type="ECO:0000313" key="3">
    <source>
        <dbReference type="EMBL" id="MFC6093545.1"/>
    </source>
</evidence>
<evidence type="ECO:0000256" key="1">
    <source>
        <dbReference type="SAM" id="MobiDB-lite"/>
    </source>
</evidence>
<dbReference type="PANTHER" id="PTHR33627">
    <property type="entry name" value="TRANSPOSASE"/>
    <property type="match status" value="1"/>
</dbReference>
<feature type="region of interest" description="Disordered" evidence="1">
    <location>
        <begin position="276"/>
        <end position="298"/>
    </location>
</feature>
<reference evidence="4" key="1">
    <citation type="journal article" date="2019" name="Int. J. Syst. Evol. Microbiol.">
        <title>The Global Catalogue of Microorganisms (GCM) 10K type strain sequencing project: providing services to taxonomists for standard genome sequencing and annotation.</title>
        <authorList>
            <consortium name="The Broad Institute Genomics Platform"/>
            <consortium name="The Broad Institute Genome Sequencing Center for Infectious Disease"/>
            <person name="Wu L."/>
            <person name="Ma J."/>
        </authorList>
    </citation>
    <scope>NUCLEOTIDE SEQUENCE [LARGE SCALE GENOMIC DNA]</scope>
    <source>
        <strain evidence="4">CGMCC 4.7246</strain>
    </source>
</reference>
<proteinExistence type="predicted"/>
<evidence type="ECO:0000313" key="4">
    <source>
        <dbReference type="Proteomes" id="UP001596220"/>
    </source>
</evidence>
<evidence type="ECO:0000259" key="2">
    <source>
        <dbReference type="Pfam" id="PF13546"/>
    </source>
</evidence>